<feature type="domain" description="DUF6431" evidence="1">
    <location>
        <begin position="12"/>
        <end position="94"/>
    </location>
</feature>
<evidence type="ECO:0000313" key="3">
    <source>
        <dbReference type="Proteomes" id="UP000430508"/>
    </source>
</evidence>
<dbReference type="RefSeq" id="WP_158208703.1">
    <property type="nucleotide sequence ID" value="NZ_CP046996.1"/>
</dbReference>
<evidence type="ECO:0000313" key="2">
    <source>
        <dbReference type="EMBL" id="QHA01938.1"/>
    </source>
</evidence>
<gene>
    <name evidence="2" type="ORF">GQ588_10615</name>
</gene>
<protein>
    <recommendedName>
        <fullName evidence="1">DUF6431 domain-containing protein</fullName>
    </recommendedName>
</protein>
<dbReference type="AlphaFoldDB" id="A0A857DMZ5"/>
<dbReference type="EMBL" id="CP046996">
    <property type="protein sequence ID" value="QHA01938.1"/>
    <property type="molecule type" value="Genomic_DNA"/>
</dbReference>
<proteinExistence type="predicted"/>
<dbReference type="InterPro" id="IPR045536">
    <property type="entry name" value="DUF6431"/>
</dbReference>
<dbReference type="Proteomes" id="UP000430508">
    <property type="component" value="Chromosome"/>
</dbReference>
<evidence type="ECO:0000259" key="1">
    <source>
        <dbReference type="Pfam" id="PF20020"/>
    </source>
</evidence>
<sequence length="174" mass="19813">MFYVRCTELIPCPCCGSDLKKVIGSRKRQYLTTSGDTKILIIRRLRCSNCSRIHHELPDLLVPYKRYASAEIEQVLTGTQSPPVLAADDATLYRLKKWFNIQFPYLIGCLRSIAMRLDQEEVKEPSVLTRSVHQRIGLYVGSKPGWLARIVRPVVNANLWVHTRSAFLSALPLS</sequence>
<dbReference type="Pfam" id="PF20020">
    <property type="entry name" value="DUF6431"/>
    <property type="match status" value="1"/>
</dbReference>
<organism evidence="2 3">
    <name type="scientific">Dehalobacter restrictus</name>
    <dbReference type="NCBI Taxonomy" id="55583"/>
    <lineage>
        <taxon>Bacteria</taxon>
        <taxon>Bacillati</taxon>
        <taxon>Bacillota</taxon>
        <taxon>Clostridia</taxon>
        <taxon>Eubacteriales</taxon>
        <taxon>Desulfitobacteriaceae</taxon>
        <taxon>Dehalobacter</taxon>
    </lineage>
</organism>
<reference evidence="2 3" key="1">
    <citation type="submission" date="2019-12" db="EMBL/GenBank/DDBJ databases">
        <title>Sequence classification of anaerobic respiratory reductive dehalogenases: First we see many, then we see few.</title>
        <authorList>
            <person name="Molenda O."/>
            <person name="Puentes Jacome L.A."/>
            <person name="Cao X."/>
            <person name="Nesbo C.L."/>
            <person name="Tang S."/>
            <person name="Morson N."/>
            <person name="Patron J."/>
            <person name="Lomheim L."/>
            <person name="Wishart D.S."/>
            <person name="Edwards E.A."/>
        </authorList>
    </citation>
    <scope>NUCLEOTIDE SEQUENCE [LARGE SCALE GENOMIC DNA]</scope>
    <source>
        <strain evidence="2 3">12DCA</strain>
    </source>
</reference>
<accession>A0A857DMZ5</accession>
<name>A0A857DMZ5_9FIRM</name>